<accession>A0A844D2D1</accession>
<dbReference type="EMBL" id="SZWE01000001">
    <property type="protein sequence ID" value="MRU16384.1"/>
    <property type="molecule type" value="Genomic_DNA"/>
</dbReference>
<keyword evidence="2" id="KW-1185">Reference proteome</keyword>
<dbReference type="OrthoDB" id="7345863at2"/>
<dbReference type="SUPFAM" id="SSF51197">
    <property type="entry name" value="Clavaminate synthase-like"/>
    <property type="match status" value="1"/>
</dbReference>
<proteinExistence type="predicted"/>
<evidence type="ECO:0000313" key="1">
    <source>
        <dbReference type="EMBL" id="MRU16384.1"/>
    </source>
</evidence>
<evidence type="ECO:0000313" key="2">
    <source>
        <dbReference type="Proteomes" id="UP000564704"/>
    </source>
</evidence>
<protein>
    <recommendedName>
        <fullName evidence="3">Phytanoyl-CoA dioxygenase (PhyH)</fullName>
    </recommendedName>
</protein>
<evidence type="ECO:0008006" key="3">
    <source>
        <dbReference type="Google" id="ProtNLM"/>
    </source>
</evidence>
<dbReference type="Proteomes" id="UP000564704">
    <property type="component" value="Unassembled WGS sequence"/>
</dbReference>
<reference evidence="1 2" key="1">
    <citation type="submission" date="2019-05" db="EMBL/GenBank/DDBJ databases">
        <title>Roseovarius bejariae sp. nov., a moderately halophylic bacterium isolated from a saline soil in Rambla Salada (Murcia).</title>
        <authorList>
            <person name="Castro D.J."/>
            <person name="Gomez-Altuve A."/>
            <person name="Reina J.C."/>
            <person name="Rodriguez M."/>
            <person name="Sampedro I."/>
            <person name="Llamas I."/>
            <person name="Martinez-Checa F."/>
        </authorList>
    </citation>
    <scope>NUCLEOTIDE SEQUENCE [LARGE SCALE GENOMIC DNA]</scope>
    <source>
        <strain evidence="1 2">A21</strain>
    </source>
</reference>
<dbReference type="AlphaFoldDB" id="A0A844D2D1"/>
<name>A0A844D2D1_9RHOB</name>
<comment type="caution">
    <text evidence="1">The sequence shown here is derived from an EMBL/GenBank/DDBJ whole genome shotgun (WGS) entry which is preliminary data.</text>
</comment>
<organism evidence="1 2">
    <name type="scientific">Roseovarius bejariae</name>
    <dbReference type="NCBI Taxonomy" id="2576383"/>
    <lineage>
        <taxon>Bacteria</taxon>
        <taxon>Pseudomonadati</taxon>
        <taxon>Pseudomonadota</taxon>
        <taxon>Alphaproteobacteria</taxon>
        <taxon>Rhodobacterales</taxon>
        <taxon>Roseobacteraceae</taxon>
        <taxon>Roseovarius</taxon>
    </lineage>
</organism>
<sequence>MVEGLLEKGWTRFPAEQGVLEWAEEARRVALDRINDPEEQAKWLQCEGTWFVGVDTLPNDATGAVGQAGQLPGAAIAAARSLYGNLPLHPGQVSVTYPGYPKPRQGEGEAAFRYRLKRDAAHVDGLMAVGEARQRMLRERHAYILGLPLTATGPGASPFVVWEGSHKIMQAMFADRLGADPEPDWGNIDLTEAYQATRREVFETCKRVEISTQPGEAYLVHRMALHGVAAWTPGAKAPLEGRMIAYFRPELPFGTRDWLDLP</sequence>
<dbReference type="RefSeq" id="WP_154152527.1">
    <property type="nucleotide sequence ID" value="NZ_SZWE01000001.1"/>
</dbReference>
<gene>
    <name evidence="1" type="ORF">FDP25_13155</name>
</gene>